<name>A0ABX6EZD1_KLUMA</name>
<evidence type="ECO:0000313" key="1">
    <source>
        <dbReference type="EMBL" id="QGN17432.1"/>
    </source>
</evidence>
<gene>
    <name evidence="1" type="ORF">FIM1_4164</name>
</gene>
<organism evidence="1 2">
    <name type="scientific">Kluyveromyces marxianus</name>
    <name type="common">Yeast</name>
    <name type="synonym">Candida kefyr</name>
    <dbReference type="NCBI Taxonomy" id="4911"/>
    <lineage>
        <taxon>Eukaryota</taxon>
        <taxon>Fungi</taxon>
        <taxon>Dikarya</taxon>
        <taxon>Ascomycota</taxon>
        <taxon>Saccharomycotina</taxon>
        <taxon>Saccharomycetes</taxon>
        <taxon>Saccharomycetales</taxon>
        <taxon>Saccharomycetaceae</taxon>
        <taxon>Kluyveromyces</taxon>
    </lineage>
</organism>
<protein>
    <submittedName>
        <fullName evidence="1">Uncharacterized protein</fullName>
    </submittedName>
</protein>
<evidence type="ECO:0000313" key="2">
    <source>
        <dbReference type="Proteomes" id="UP000422736"/>
    </source>
</evidence>
<keyword evidence="2" id="KW-1185">Reference proteome</keyword>
<reference evidence="1 2" key="2">
    <citation type="submission" date="2019-11" db="EMBL/GenBank/DDBJ databases">
        <authorList>
            <person name="Lu H."/>
        </authorList>
    </citation>
    <scope>NUCLEOTIDE SEQUENCE [LARGE SCALE GENOMIC DNA]</scope>
    <source>
        <strain evidence="1 2">FIM1</strain>
    </source>
</reference>
<dbReference type="Proteomes" id="UP000422736">
    <property type="component" value="Chromosome 6"/>
</dbReference>
<reference evidence="1 2" key="1">
    <citation type="submission" date="2016-03" db="EMBL/GenBank/DDBJ databases">
        <title>How can Kluyveromyces marxianus grow so fast - potential evolutionary course in Saccharomyces Complex revealed by comparative genomics.</title>
        <authorList>
            <person name="Mo W."/>
            <person name="Lu W."/>
            <person name="Yang X."/>
            <person name="Qi J."/>
            <person name="Lv H."/>
        </authorList>
    </citation>
    <scope>NUCLEOTIDE SEQUENCE [LARGE SCALE GENOMIC DNA]</scope>
    <source>
        <strain evidence="1 2">FIM1</strain>
    </source>
</reference>
<proteinExistence type="predicted"/>
<accession>A0ABX6EZD1</accession>
<dbReference type="EMBL" id="CP015059">
    <property type="protein sequence ID" value="QGN17432.1"/>
    <property type="molecule type" value="Genomic_DNA"/>
</dbReference>
<sequence>MRFTIYLGKRGNPLARHYPAHTYIHTPVHRIPNPNVFVFFLPGERGNRRAARFAAQVRSAQHGASGQKRRLALHSMASGANTMAICGQRVWKRLGARRPLEGKKKGGLFFFRRSPRARARNFWSSACEPHSTLNDRPTTCQGGPIFTLVLTNCNFPYISTFQKHVFSVPSARHLDIILYFSSNRKHIVRETQQPSI</sequence>